<evidence type="ECO:0000313" key="2">
    <source>
        <dbReference type="Proteomes" id="UP000651050"/>
    </source>
</evidence>
<protein>
    <submittedName>
        <fullName evidence="1">OsmC family protein</fullName>
    </submittedName>
</protein>
<accession>A0A931MJF6</accession>
<dbReference type="AlphaFoldDB" id="A0A931MJF6"/>
<name>A0A931MJF6_9BURK</name>
<dbReference type="SUPFAM" id="SSF82784">
    <property type="entry name" value="OsmC-like"/>
    <property type="match status" value="1"/>
</dbReference>
<keyword evidence="2" id="KW-1185">Reference proteome</keyword>
<evidence type="ECO:0000313" key="1">
    <source>
        <dbReference type="EMBL" id="MBG9390245.1"/>
    </source>
</evidence>
<reference evidence="1" key="1">
    <citation type="submission" date="2020-11" db="EMBL/GenBank/DDBJ databases">
        <title>Bacterial whole genome sequence for Caenimonas sp. DR4.4.</title>
        <authorList>
            <person name="Le V."/>
            <person name="Ko S.-R."/>
            <person name="Ahn C.-Y."/>
            <person name="Oh H.-M."/>
        </authorList>
    </citation>
    <scope>NUCLEOTIDE SEQUENCE</scope>
    <source>
        <strain evidence="1">DR4.4</strain>
    </source>
</reference>
<gene>
    <name evidence="1" type="ORF">I5803_19600</name>
</gene>
<dbReference type="InterPro" id="IPR036102">
    <property type="entry name" value="OsmC/Ohrsf"/>
</dbReference>
<sequence length="167" mass="17520">MPAAAGRGEGVAEESFRMELQQLAGYRFTVRFDDPAIPPLNTDEPPPLGTGTGPNPARLLGTAVANCLAASLLFALRKYGNDPTPMRAVVTVTLGRNAQGRTRVTRIGVELVLGVPAASLKHADRALAQYEDFCVVTGSVRAGIDVDVTVRDSLGAQLRAEPALAAP</sequence>
<dbReference type="Gene3D" id="3.30.300.20">
    <property type="match status" value="1"/>
</dbReference>
<dbReference type="Proteomes" id="UP000651050">
    <property type="component" value="Unassembled WGS sequence"/>
</dbReference>
<proteinExistence type="predicted"/>
<dbReference type="Pfam" id="PF02566">
    <property type="entry name" value="OsmC"/>
    <property type="match status" value="1"/>
</dbReference>
<comment type="caution">
    <text evidence="1">The sequence shown here is derived from an EMBL/GenBank/DDBJ whole genome shotgun (WGS) entry which is preliminary data.</text>
</comment>
<dbReference type="EMBL" id="JADWYS010000001">
    <property type="protein sequence ID" value="MBG9390245.1"/>
    <property type="molecule type" value="Genomic_DNA"/>
</dbReference>
<dbReference type="InterPro" id="IPR003718">
    <property type="entry name" value="OsmC/Ohr_fam"/>
</dbReference>
<dbReference type="InterPro" id="IPR015946">
    <property type="entry name" value="KH_dom-like_a/b"/>
</dbReference>
<organism evidence="1 2">
    <name type="scientific">Caenimonas aquaedulcis</name>
    <dbReference type="NCBI Taxonomy" id="2793270"/>
    <lineage>
        <taxon>Bacteria</taxon>
        <taxon>Pseudomonadati</taxon>
        <taxon>Pseudomonadota</taxon>
        <taxon>Betaproteobacteria</taxon>
        <taxon>Burkholderiales</taxon>
        <taxon>Comamonadaceae</taxon>
        <taxon>Caenimonas</taxon>
    </lineage>
</organism>